<evidence type="ECO:0008006" key="11">
    <source>
        <dbReference type="Google" id="ProtNLM"/>
    </source>
</evidence>
<keyword evidence="8" id="KW-0472">Membrane</keyword>
<dbReference type="GO" id="GO:0004497">
    <property type="term" value="F:monooxygenase activity"/>
    <property type="evidence" value="ECO:0007669"/>
    <property type="project" value="UniProtKB-KW"/>
</dbReference>
<keyword evidence="6" id="KW-0408">Iron</keyword>
<sequence>MDCSSVTIISPNAIIWALAGLIVWLIARFSLLHRNMQVSYPPGPRPWSIIGNLNLIAYTPTNLSTRFLKRQGGKIFITQHFNSKRLESYKYVRAEERCKEVRIRDHLSHTNLSLMSRIVLGKKYFNESADKWEALDLKGYVKKMKRLSKKFDKLLDFSIKEHKMCRNRQQKERAEDMMDVLLDLVDDPELEVKLTTDNVKAFTLEAFRLHPVTTLLPPHRSLEDCQIGRYHLPKGTILLINLWSIGRDPTLWDSPEEFYPERFLNKDIDIKGQSFEFLGLKLTQSSLANLLHGFNWTLPQEMKLQDLDMEETYGLTTHRKNPLIAVLEPRLSPHLYTTNACPP</sequence>
<reference evidence="9" key="1">
    <citation type="submission" date="2021-01" db="UniProtKB">
        <authorList>
            <consortium name="EnsemblPlants"/>
        </authorList>
    </citation>
    <scope>IDENTIFICATION</scope>
</reference>
<dbReference type="Proteomes" id="UP000594263">
    <property type="component" value="Unplaced"/>
</dbReference>
<comment type="cofactor">
    <cofactor evidence="1">
        <name>heme</name>
        <dbReference type="ChEBI" id="CHEBI:30413"/>
    </cofactor>
</comment>
<evidence type="ECO:0000256" key="3">
    <source>
        <dbReference type="ARBA" id="ARBA00022617"/>
    </source>
</evidence>
<proteinExistence type="inferred from homology"/>
<protein>
    <recommendedName>
        <fullName evidence="11">Cytochrome P450</fullName>
    </recommendedName>
</protein>
<dbReference type="GO" id="GO:0005506">
    <property type="term" value="F:iron ion binding"/>
    <property type="evidence" value="ECO:0007669"/>
    <property type="project" value="InterPro"/>
</dbReference>
<organism evidence="9 10">
    <name type="scientific">Kalanchoe fedtschenkoi</name>
    <name type="common">Lavender scallops</name>
    <name type="synonym">South American air plant</name>
    <dbReference type="NCBI Taxonomy" id="63787"/>
    <lineage>
        <taxon>Eukaryota</taxon>
        <taxon>Viridiplantae</taxon>
        <taxon>Streptophyta</taxon>
        <taxon>Embryophyta</taxon>
        <taxon>Tracheophyta</taxon>
        <taxon>Spermatophyta</taxon>
        <taxon>Magnoliopsida</taxon>
        <taxon>eudicotyledons</taxon>
        <taxon>Gunneridae</taxon>
        <taxon>Pentapetalae</taxon>
        <taxon>Saxifragales</taxon>
        <taxon>Crassulaceae</taxon>
        <taxon>Kalanchoe</taxon>
    </lineage>
</organism>
<evidence type="ECO:0000256" key="1">
    <source>
        <dbReference type="ARBA" id="ARBA00001971"/>
    </source>
</evidence>
<dbReference type="AlphaFoldDB" id="A0A7N0V1I4"/>
<dbReference type="InterPro" id="IPR036396">
    <property type="entry name" value="Cyt_P450_sf"/>
</dbReference>
<accession>A0A7N0V1I4</accession>
<evidence type="ECO:0000313" key="10">
    <source>
        <dbReference type="Proteomes" id="UP000594263"/>
    </source>
</evidence>
<evidence type="ECO:0000313" key="9">
    <source>
        <dbReference type="EnsemblPlants" id="Kaladp0096s0002.1.v1.1"/>
    </source>
</evidence>
<evidence type="ECO:0000256" key="2">
    <source>
        <dbReference type="ARBA" id="ARBA00010617"/>
    </source>
</evidence>
<keyword evidence="7" id="KW-0503">Monooxygenase</keyword>
<dbReference type="Gramene" id="Kaladp0096s0002.1.v1.1">
    <property type="protein sequence ID" value="Kaladp0096s0002.1.v1.1"/>
    <property type="gene ID" value="Kaladp0096s0002.v1.1"/>
</dbReference>
<keyword evidence="5" id="KW-0560">Oxidoreductase</keyword>
<comment type="similarity">
    <text evidence="2">Belongs to the cytochrome P450 family.</text>
</comment>
<dbReference type="PANTHER" id="PTHR47944">
    <property type="entry name" value="CYTOCHROME P450 98A9"/>
    <property type="match status" value="1"/>
</dbReference>
<evidence type="ECO:0000256" key="5">
    <source>
        <dbReference type="ARBA" id="ARBA00023002"/>
    </source>
</evidence>
<evidence type="ECO:0000256" key="4">
    <source>
        <dbReference type="ARBA" id="ARBA00022723"/>
    </source>
</evidence>
<feature type="transmembrane region" description="Helical" evidence="8">
    <location>
        <begin position="6"/>
        <end position="27"/>
    </location>
</feature>
<evidence type="ECO:0000256" key="6">
    <source>
        <dbReference type="ARBA" id="ARBA00023004"/>
    </source>
</evidence>
<dbReference type="GO" id="GO:0020037">
    <property type="term" value="F:heme binding"/>
    <property type="evidence" value="ECO:0007669"/>
    <property type="project" value="InterPro"/>
</dbReference>
<keyword evidence="8" id="KW-1133">Transmembrane helix</keyword>
<keyword evidence="4" id="KW-0479">Metal-binding</keyword>
<dbReference type="Gene3D" id="1.10.630.10">
    <property type="entry name" value="Cytochrome P450"/>
    <property type="match status" value="2"/>
</dbReference>
<evidence type="ECO:0000256" key="7">
    <source>
        <dbReference type="ARBA" id="ARBA00023033"/>
    </source>
</evidence>
<dbReference type="GO" id="GO:0016705">
    <property type="term" value="F:oxidoreductase activity, acting on paired donors, with incorporation or reduction of molecular oxygen"/>
    <property type="evidence" value="ECO:0007669"/>
    <property type="project" value="InterPro"/>
</dbReference>
<dbReference type="OMA" id="RTVEWAF"/>
<keyword evidence="10" id="KW-1185">Reference proteome</keyword>
<dbReference type="PANTHER" id="PTHR47944:SF5">
    <property type="entry name" value="CYTOCHROME P450 71A1-LIKE"/>
    <property type="match status" value="1"/>
</dbReference>
<dbReference type="Pfam" id="PF00067">
    <property type="entry name" value="p450"/>
    <property type="match status" value="1"/>
</dbReference>
<dbReference type="SUPFAM" id="SSF48264">
    <property type="entry name" value="Cytochrome P450"/>
    <property type="match status" value="1"/>
</dbReference>
<evidence type="ECO:0000256" key="8">
    <source>
        <dbReference type="SAM" id="Phobius"/>
    </source>
</evidence>
<name>A0A7N0V1I4_KALFE</name>
<dbReference type="InterPro" id="IPR001128">
    <property type="entry name" value="Cyt_P450"/>
</dbReference>
<dbReference type="EnsemblPlants" id="Kaladp0096s0002.1.v1.1">
    <property type="protein sequence ID" value="Kaladp0096s0002.1.v1.1"/>
    <property type="gene ID" value="Kaladp0096s0002.v1.1"/>
</dbReference>
<keyword evidence="8" id="KW-0812">Transmembrane</keyword>
<keyword evidence="3" id="KW-0349">Heme</keyword>